<gene>
    <name evidence="2" type="ORF">ACFQ1S_12820</name>
</gene>
<feature type="domain" description="Glyoxalase/Bleomycin resistance-like N-terminal" evidence="1">
    <location>
        <begin position="6"/>
        <end position="26"/>
    </location>
</feature>
<reference evidence="3" key="1">
    <citation type="journal article" date="2019" name="Int. J. Syst. Evol. Microbiol.">
        <title>The Global Catalogue of Microorganisms (GCM) 10K type strain sequencing project: providing services to taxonomists for standard genome sequencing and annotation.</title>
        <authorList>
            <consortium name="The Broad Institute Genomics Platform"/>
            <consortium name="The Broad Institute Genome Sequencing Center for Infectious Disease"/>
            <person name="Wu L."/>
            <person name="Ma J."/>
        </authorList>
    </citation>
    <scope>NUCLEOTIDE SEQUENCE [LARGE SCALE GENOMIC DNA]</scope>
    <source>
        <strain evidence="3">JCM 31486</strain>
    </source>
</reference>
<comment type="caution">
    <text evidence="2">The sequence shown here is derived from an EMBL/GenBank/DDBJ whole genome shotgun (WGS) entry which is preliminary data.</text>
</comment>
<dbReference type="InterPro" id="IPR053863">
    <property type="entry name" value="Glyoxy/Ble-like_N"/>
</dbReference>
<dbReference type="EMBL" id="JBHTIS010000631">
    <property type="protein sequence ID" value="MFD1046375.1"/>
    <property type="molecule type" value="Genomic_DNA"/>
</dbReference>
<dbReference type="Pfam" id="PF22677">
    <property type="entry name" value="Ble-like_N"/>
    <property type="match status" value="1"/>
</dbReference>
<protein>
    <submittedName>
        <fullName evidence="2">Glyoxalase</fullName>
    </submittedName>
</protein>
<feature type="non-terminal residue" evidence="2">
    <location>
        <position position="43"/>
    </location>
</feature>
<dbReference type="InterPro" id="IPR029068">
    <property type="entry name" value="Glyas_Bleomycin-R_OHBP_Dase"/>
</dbReference>
<keyword evidence="3" id="KW-1185">Reference proteome</keyword>
<evidence type="ECO:0000259" key="1">
    <source>
        <dbReference type="Pfam" id="PF22677"/>
    </source>
</evidence>
<accession>A0ABW3MBP0</accession>
<organism evidence="2 3">
    <name type="scientific">Kibdelosporangium lantanae</name>
    <dbReference type="NCBI Taxonomy" id="1497396"/>
    <lineage>
        <taxon>Bacteria</taxon>
        <taxon>Bacillati</taxon>
        <taxon>Actinomycetota</taxon>
        <taxon>Actinomycetes</taxon>
        <taxon>Pseudonocardiales</taxon>
        <taxon>Pseudonocardiaceae</taxon>
        <taxon>Kibdelosporangium</taxon>
    </lineage>
</organism>
<sequence>MRLEVVVLPVADVDRAKHFYGTLGWREDADFAGPNDFRVVQMT</sequence>
<proteinExistence type="predicted"/>
<dbReference type="SUPFAM" id="SSF54593">
    <property type="entry name" value="Glyoxalase/Bleomycin resistance protein/Dihydroxybiphenyl dioxygenase"/>
    <property type="match status" value="1"/>
</dbReference>
<evidence type="ECO:0000313" key="3">
    <source>
        <dbReference type="Proteomes" id="UP001597045"/>
    </source>
</evidence>
<dbReference type="Proteomes" id="UP001597045">
    <property type="component" value="Unassembled WGS sequence"/>
</dbReference>
<evidence type="ECO:0000313" key="2">
    <source>
        <dbReference type="EMBL" id="MFD1046375.1"/>
    </source>
</evidence>
<name>A0ABW3MBP0_9PSEU</name>
<dbReference type="Gene3D" id="3.10.180.10">
    <property type="entry name" value="2,3-Dihydroxybiphenyl 1,2-Dioxygenase, domain 1"/>
    <property type="match status" value="1"/>
</dbReference>